<accession>L8E9Q9</accession>
<gene>
    <name evidence="1" type="primary">NEGR1</name>
</gene>
<reference evidence="1" key="1">
    <citation type="journal article" date="2013" name="PLoS ONE">
        <title>Direct detection of alternative open reading frames translation products in human significantly expands the proteome.</title>
        <authorList>
            <person name="Vanderperre B."/>
            <person name="Lucier J.-F."/>
            <person name="Motard J."/>
            <person name="Tremblay G."/>
            <person name="Vanderperre S."/>
            <person name="Wisztorski M."/>
            <person name="Salzet M."/>
            <person name="Boisvert F.-M."/>
            <person name="Roucou X."/>
        </authorList>
    </citation>
    <scope>NUCLEOTIDE SEQUENCE</scope>
</reference>
<dbReference type="ChiTaRS" id="NEGR1">
    <property type="organism name" value="human"/>
</dbReference>
<organism evidence="1">
    <name type="scientific">Homo sapiens</name>
    <name type="common">Human</name>
    <dbReference type="NCBI Taxonomy" id="9606"/>
    <lineage>
        <taxon>Eukaryota</taxon>
        <taxon>Metazoa</taxon>
        <taxon>Chordata</taxon>
        <taxon>Craniata</taxon>
        <taxon>Vertebrata</taxon>
        <taxon>Euteleostomi</taxon>
        <taxon>Mammalia</taxon>
        <taxon>Eutheria</taxon>
        <taxon>Euarchontoglires</taxon>
        <taxon>Primates</taxon>
        <taxon>Haplorrhini</taxon>
        <taxon>Catarrhini</taxon>
        <taxon>Hominidae</taxon>
        <taxon>Homo</taxon>
    </lineage>
</organism>
<dbReference type="AlphaFoldDB" id="L8E9Q9"/>
<dbReference type="OrthoDB" id="6159398at2759"/>
<evidence type="ECO:0000313" key="1">
    <source>
        <dbReference type="EMBL" id="CCQ43899.1"/>
    </source>
</evidence>
<sequence>MWMYSISIDMNMNKWYALRFFEYVFTLKTGKSSSCLLVKHPYFIT</sequence>
<protein>
    <submittedName>
        <fullName evidence="1">Alternative protein NEGR1</fullName>
    </submittedName>
</protein>
<dbReference type="EMBL" id="HF584402">
    <property type="protein sequence ID" value="CCQ43899.1"/>
    <property type="molecule type" value="Genomic_DNA"/>
</dbReference>
<proteinExistence type="predicted"/>
<name>L8E9Q9_HUMAN</name>